<keyword evidence="10" id="KW-0460">Magnesium</keyword>
<dbReference type="InterPro" id="IPR041838">
    <property type="entry name" value="Arf6"/>
</dbReference>
<keyword evidence="13" id="KW-1185">Reference proteome</keyword>
<dbReference type="SUPFAM" id="SSF52540">
    <property type="entry name" value="P-loop containing nucleoside triphosphate hydrolases"/>
    <property type="match status" value="1"/>
</dbReference>
<dbReference type="GO" id="GO:0003924">
    <property type="term" value="F:GTPase activity"/>
    <property type="evidence" value="ECO:0007669"/>
    <property type="project" value="InterPro"/>
</dbReference>
<dbReference type="GO" id="GO:0015031">
    <property type="term" value="P:protein transport"/>
    <property type="evidence" value="ECO:0007669"/>
    <property type="project" value="UniProtKB-KW"/>
</dbReference>
<keyword evidence="10" id="KW-0479">Metal-binding</keyword>
<feature type="binding site" evidence="10">
    <location>
        <position position="27"/>
    </location>
    <ligand>
        <name>Mg(2+)</name>
        <dbReference type="ChEBI" id="CHEBI:18420"/>
    </ligand>
</feature>
<evidence type="ECO:0000256" key="9">
    <source>
        <dbReference type="PIRSR" id="PIRSR606689-1"/>
    </source>
</evidence>
<evidence type="ECO:0000256" key="8">
    <source>
        <dbReference type="ARBA" id="ARBA00023288"/>
    </source>
</evidence>
<evidence type="ECO:0000256" key="3">
    <source>
        <dbReference type="ARBA" id="ARBA00022448"/>
    </source>
</evidence>
<keyword evidence="8" id="KW-0449">Lipoprotein</keyword>
<feature type="binding site" evidence="10">
    <location>
        <position position="44"/>
    </location>
    <ligand>
        <name>Mg(2+)</name>
        <dbReference type="ChEBI" id="CHEBI:18420"/>
    </ligand>
</feature>
<organism evidence="12 13">
    <name type="scientific">Cotesia glomerata</name>
    <name type="common">Lepidopteran parasitic wasp</name>
    <name type="synonym">Apanteles glomeratus</name>
    <dbReference type="NCBI Taxonomy" id="32391"/>
    <lineage>
        <taxon>Eukaryota</taxon>
        <taxon>Metazoa</taxon>
        <taxon>Ecdysozoa</taxon>
        <taxon>Arthropoda</taxon>
        <taxon>Hexapoda</taxon>
        <taxon>Insecta</taxon>
        <taxon>Pterygota</taxon>
        <taxon>Neoptera</taxon>
        <taxon>Endopterygota</taxon>
        <taxon>Hymenoptera</taxon>
        <taxon>Apocrita</taxon>
        <taxon>Ichneumonoidea</taxon>
        <taxon>Braconidae</taxon>
        <taxon>Microgastrinae</taxon>
        <taxon>Cotesia</taxon>
    </lineage>
</organism>
<comment type="caution">
    <text evidence="12">The sequence shown here is derived from an EMBL/GenBank/DDBJ whole genome shotgun (WGS) entry which is preliminary data.</text>
</comment>
<dbReference type="InterPro" id="IPR027417">
    <property type="entry name" value="P-loop_NTPase"/>
</dbReference>
<dbReference type="PROSITE" id="PS51417">
    <property type="entry name" value="ARF"/>
    <property type="match status" value="1"/>
</dbReference>
<dbReference type="AlphaFoldDB" id="A0AAV7J9L0"/>
<dbReference type="SMART" id="SM00177">
    <property type="entry name" value="ARF"/>
    <property type="match status" value="1"/>
</dbReference>
<dbReference type="GO" id="GO:0051649">
    <property type="term" value="P:establishment of localization in cell"/>
    <property type="evidence" value="ECO:0007669"/>
    <property type="project" value="UniProtKB-ARBA"/>
</dbReference>
<dbReference type="FunFam" id="3.40.50.300:FF:000286">
    <property type="entry name" value="ADP-ribosylation factor 6"/>
    <property type="match status" value="1"/>
</dbReference>
<evidence type="ECO:0000256" key="4">
    <source>
        <dbReference type="ARBA" id="ARBA00022707"/>
    </source>
</evidence>
<dbReference type="CDD" id="cd04149">
    <property type="entry name" value="Arf6"/>
    <property type="match status" value="1"/>
</dbReference>
<keyword evidence="6" id="KW-0653">Protein transport</keyword>
<dbReference type="InterPro" id="IPR005225">
    <property type="entry name" value="Small_GTP-bd"/>
</dbReference>
<dbReference type="Gene3D" id="3.40.50.300">
    <property type="entry name" value="P-loop containing nucleotide triphosphate hydrolases"/>
    <property type="match status" value="1"/>
</dbReference>
<evidence type="ECO:0000256" key="6">
    <source>
        <dbReference type="ARBA" id="ARBA00022927"/>
    </source>
</evidence>
<sequence>MGKLLSKIFGNKEMRILMLGLDAAGKTTILYKLKFGQSVTTIPTVGFNVETVTYRNVKFNVWDVGGQDKIRPLWRHYYTGTQGLIFVVDCADRDRIDEARQELHRIINDREMRDAIILVFANKQDLPNAMKPHEIQEKLGLTRIRDRNWYVQPSCATTGDGLYEGLTWLTTVSLLSGGDFYFIFFSWKSTLCHRGRPETTKKNKNKKKISMCQVPVCWVQEVEYVPKVFERSDASTCIPSYSPVLYQQAQSSLLASSLSISKVWSWDWVLSFGYSGTQALIQPQDPVRYVK</sequence>
<reference evidence="12 13" key="1">
    <citation type="journal article" date="2021" name="J. Hered.">
        <title>A chromosome-level genome assembly of the parasitoid wasp, Cotesia glomerata (Hymenoptera: Braconidae).</title>
        <authorList>
            <person name="Pinto B.J."/>
            <person name="Weis J.J."/>
            <person name="Gamble T."/>
            <person name="Ode P.J."/>
            <person name="Paul R."/>
            <person name="Zaspel J.M."/>
        </authorList>
    </citation>
    <scope>NUCLEOTIDE SEQUENCE [LARGE SCALE GENOMIC DNA]</scope>
    <source>
        <strain evidence="12">CgM1</strain>
    </source>
</reference>
<dbReference type="SMART" id="SM00175">
    <property type="entry name" value="RAB"/>
    <property type="match status" value="1"/>
</dbReference>
<feature type="binding site" evidence="9">
    <location>
        <position position="66"/>
    </location>
    <ligand>
        <name>GTP</name>
        <dbReference type="ChEBI" id="CHEBI:37565"/>
    </ligand>
</feature>
<dbReference type="EMBL" id="JAHXZJ010000001">
    <property type="protein sequence ID" value="KAH0568912.1"/>
    <property type="molecule type" value="Genomic_DNA"/>
</dbReference>
<dbReference type="GO" id="GO:0046872">
    <property type="term" value="F:metal ion binding"/>
    <property type="evidence" value="ECO:0007669"/>
    <property type="project" value="UniProtKB-KW"/>
</dbReference>
<dbReference type="GO" id="GO:0005737">
    <property type="term" value="C:cytoplasm"/>
    <property type="evidence" value="ECO:0007669"/>
    <property type="project" value="UniProtKB-ARBA"/>
</dbReference>
<evidence type="ECO:0000256" key="7">
    <source>
        <dbReference type="ARBA" id="ARBA00023134"/>
    </source>
</evidence>
<dbReference type="SMART" id="SM00178">
    <property type="entry name" value="SAR"/>
    <property type="match status" value="1"/>
</dbReference>
<dbReference type="Proteomes" id="UP000826195">
    <property type="component" value="Unassembled WGS sequence"/>
</dbReference>
<gene>
    <name evidence="12" type="ORF">KQX54_021610</name>
</gene>
<evidence type="ECO:0000256" key="1">
    <source>
        <dbReference type="ARBA" id="ARBA00010290"/>
    </source>
</evidence>
<dbReference type="PANTHER" id="PTHR11711">
    <property type="entry name" value="ADP RIBOSYLATION FACTOR-RELATED"/>
    <property type="match status" value="1"/>
</dbReference>
<keyword evidence="4" id="KW-0519">Myristate</keyword>
<evidence type="ECO:0000256" key="5">
    <source>
        <dbReference type="ARBA" id="ARBA00022741"/>
    </source>
</evidence>
<dbReference type="Pfam" id="PF00025">
    <property type="entry name" value="Arf"/>
    <property type="match status" value="1"/>
</dbReference>
<dbReference type="PRINTS" id="PR00328">
    <property type="entry name" value="SAR1GTPBP"/>
</dbReference>
<keyword evidence="3" id="KW-0813">Transport</keyword>
<dbReference type="InterPro" id="IPR024156">
    <property type="entry name" value="Small_GTPase_ARF"/>
</dbReference>
<feature type="binding site" evidence="9">
    <location>
        <begin position="20"/>
        <end position="27"/>
    </location>
    <ligand>
        <name>GTP</name>
        <dbReference type="ChEBI" id="CHEBI:37565"/>
    </ligand>
</feature>
<accession>A0AAV7J9L0</accession>
<proteinExistence type="inferred from homology"/>
<protein>
    <recommendedName>
        <fullName evidence="2">ADP-ribosylation factor 6</fullName>
    </recommendedName>
</protein>
<comment type="similarity">
    <text evidence="1 11">Belongs to the small GTPase superfamily. Arf family.</text>
</comment>
<dbReference type="GO" id="GO:0005525">
    <property type="term" value="F:GTP binding"/>
    <property type="evidence" value="ECO:0007669"/>
    <property type="project" value="UniProtKB-KW"/>
</dbReference>
<dbReference type="GO" id="GO:0048731">
    <property type="term" value="P:system development"/>
    <property type="evidence" value="ECO:0007669"/>
    <property type="project" value="UniProtKB-ARBA"/>
</dbReference>
<evidence type="ECO:0000313" key="12">
    <source>
        <dbReference type="EMBL" id="KAH0568912.1"/>
    </source>
</evidence>
<evidence type="ECO:0000313" key="13">
    <source>
        <dbReference type="Proteomes" id="UP000826195"/>
    </source>
</evidence>
<keyword evidence="5 9" id="KW-0547">Nucleotide-binding</keyword>
<keyword evidence="7 9" id="KW-0342">GTP-binding</keyword>
<feature type="binding site" evidence="9">
    <location>
        <begin position="122"/>
        <end position="125"/>
    </location>
    <ligand>
        <name>GTP</name>
        <dbReference type="ChEBI" id="CHEBI:37565"/>
    </ligand>
</feature>
<evidence type="ECO:0000256" key="10">
    <source>
        <dbReference type="PIRSR" id="PIRSR606689-2"/>
    </source>
</evidence>
<dbReference type="GO" id="GO:0016192">
    <property type="term" value="P:vesicle-mediated transport"/>
    <property type="evidence" value="ECO:0007669"/>
    <property type="project" value="UniProtKB-ARBA"/>
</dbReference>
<evidence type="ECO:0000256" key="2">
    <source>
        <dbReference type="ARBA" id="ARBA00017741"/>
    </source>
</evidence>
<name>A0AAV7J9L0_COTGL</name>
<evidence type="ECO:0000256" key="11">
    <source>
        <dbReference type="RuleBase" id="RU003925"/>
    </source>
</evidence>
<dbReference type="InterPro" id="IPR006689">
    <property type="entry name" value="Small_GTPase_ARF/SAR"/>
</dbReference>
<dbReference type="NCBIfam" id="TIGR00231">
    <property type="entry name" value="small_GTP"/>
    <property type="match status" value="1"/>
</dbReference>